<evidence type="ECO:0000313" key="2">
    <source>
        <dbReference type="EMBL" id="KEQ57605.1"/>
    </source>
</evidence>
<name>A0A074VAH6_AURM1</name>
<protein>
    <submittedName>
        <fullName evidence="2">Uncharacterized protein</fullName>
    </submittedName>
</protein>
<gene>
    <name evidence="2" type="ORF">M437DRAFT_89309</name>
</gene>
<dbReference type="GeneID" id="63922398"/>
<feature type="compositionally biased region" description="Basic and acidic residues" evidence="1">
    <location>
        <begin position="46"/>
        <end position="59"/>
    </location>
</feature>
<reference evidence="2 3" key="1">
    <citation type="journal article" date="2014" name="BMC Genomics">
        <title>Genome sequencing of four Aureobasidium pullulans varieties: biotechnological potential, stress tolerance, and description of new species.</title>
        <authorList>
            <person name="Gostin Ar C."/>
            <person name="Ohm R.A."/>
            <person name="Kogej T."/>
            <person name="Sonjak S."/>
            <person name="Turk M."/>
            <person name="Zajc J."/>
            <person name="Zalar P."/>
            <person name="Grube M."/>
            <person name="Sun H."/>
            <person name="Han J."/>
            <person name="Sharma A."/>
            <person name="Chiniquy J."/>
            <person name="Ngan C.Y."/>
            <person name="Lipzen A."/>
            <person name="Barry K."/>
            <person name="Grigoriev I.V."/>
            <person name="Gunde-Cimerman N."/>
        </authorList>
    </citation>
    <scope>NUCLEOTIDE SEQUENCE [LARGE SCALE GENOMIC DNA]</scope>
    <source>
        <strain evidence="2 3">CBS 110374</strain>
    </source>
</reference>
<sequence>MKSNLLMNCFGRDQTDLKGTGYFYDSLRECEIHFEEILKNNPGLERQFEDKKPRSKGDSVYDGIKSTTIKRTHDQTSRGSDKVTFCECSGSECTNLSEDDRSQIGGSDESRNSSDDTSEFSEQDREPYSQNRLSKVTGLLAKDSLPAGLDRNKDYIDMDCDTEHSEWEGHSHPNTDPPSTKSTNTNKIVDQTWEGGELALRNPQKSQNTKFLEEDISQTEDSNAIPRKLQNKNLGSKNLDGSREYPDETSKTLGQDRVPRSRDKQWTAFELPAQHALLARSKSIHTRSIPEQLKHSVVVDGRTIILDSHNILDSYSSKLEFLRKSDHPVEVCYLQKHK</sequence>
<keyword evidence="3" id="KW-1185">Reference proteome</keyword>
<feature type="region of interest" description="Disordered" evidence="1">
    <location>
        <begin position="45"/>
        <end position="66"/>
    </location>
</feature>
<feature type="region of interest" description="Disordered" evidence="1">
    <location>
        <begin position="164"/>
        <end position="261"/>
    </location>
</feature>
<accession>A0A074VAH6</accession>
<dbReference type="EMBL" id="KL584884">
    <property type="protein sequence ID" value="KEQ57605.1"/>
    <property type="molecule type" value="Genomic_DNA"/>
</dbReference>
<evidence type="ECO:0000256" key="1">
    <source>
        <dbReference type="SAM" id="MobiDB-lite"/>
    </source>
</evidence>
<dbReference type="AlphaFoldDB" id="A0A074VAH6"/>
<organism evidence="2 3">
    <name type="scientific">Aureobasidium melanogenum (strain CBS 110374)</name>
    <name type="common">Aureobasidium pullulans var. melanogenum</name>
    <dbReference type="NCBI Taxonomy" id="1043003"/>
    <lineage>
        <taxon>Eukaryota</taxon>
        <taxon>Fungi</taxon>
        <taxon>Dikarya</taxon>
        <taxon>Ascomycota</taxon>
        <taxon>Pezizomycotina</taxon>
        <taxon>Dothideomycetes</taxon>
        <taxon>Dothideomycetidae</taxon>
        <taxon>Dothideales</taxon>
        <taxon>Saccotheciaceae</taxon>
        <taxon>Aureobasidium</taxon>
    </lineage>
</organism>
<feature type="compositionally biased region" description="Basic and acidic residues" evidence="1">
    <location>
        <begin position="164"/>
        <end position="173"/>
    </location>
</feature>
<feature type="compositionally biased region" description="Basic and acidic residues" evidence="1">
    <location>
        <begin position="240"/>
        <end position="250"/>
    </location>
</feature>
<evidence type="ECO:0000313" key="3">
    <source>
        <dbReference type="Proteomes" id="UP000030672"/>
    </source>
</evidence>
<proteinExistence type="predicted"/>
<dbReference type="RefSeq" id="XP_040874629.1">
    <property type="nucleotide sequence ID" value="XM_041029025.1"/>
</dbReference>
<feature type="compositionally biased region" description="Polar residues" evidence="1">
    <location>
        <begin position="174"/>
        <end position="189"/>
    </location>
</feature>
<dbReference type="Proteomes" id="UP000030672">
    <property type="component" value="Unassembled WGS sequence"/>
</dbReference>
<dbReference type="HOGENOM" id="CLU_821315_0_0_1"/>
<feature type="compositionally biased region" description="Basic and acidic residues" evidence="1">
    <location>
        <begin position="98"/>
        <end position="114"/>
    </location>
</feature>
<feature type="region of interest" description="Disordered" evidence="1">
    <location>
        <begin position="97"/>
        <end position="135"/>
    </location>
</feature>